<evidence type="ECO:0000313" key="3">
    <source>
        <dbReference type="Proteomes" id="UP000324897"/>
    </source>
</evidence>
<gene>
    <name evidence="2" type="ORF">EJB05_34246</name>
</gene>
<feature type="region of interest" description="Disordered" evidence="1">
    <location>
        <begin position="106"/>
        <end position="131"/>
    </location>
</feature>
<dbReference type="Gramene" id="TVU18168">
    <property type="protein sequence ID" value="TVU18168"/>
    <property type="gene ID" value="EJB05_34246"/>
</dbReference>
<dbReference type="AlphaFoldDB" id="A0A5J9U4J6"/>
<comment type="caution">
    <text evidence="2">The sequence shown here is derived from an EMBL/GenBank/DDBJ whole genome shotgun (WGS) entry which is preliminary data.</text>
</comment>
<evidence type="ECO:0000256" key="1">
    <source>
        <dbReference type="SAM" id="MobiDB-lite"/>
    </source>
</evidence>
<dbReference type="Proteomes" id="UP000324897">
    <property type="component" value="Chromosome 7"/>
</dbReference>
<sequence length="247" mass="28191">MSAGANGQFKTYDLHYVQLRERTQEWSQRFIEYCLKVLQHIKNGRLHDSHSEPEMDMSNEDTSSAPAAKSKGKECKASKQPFTDDRSRIKPVDFLEFIPEILESSHVKPYDPESGGSVLSYPSVEEKKRQSEQARLSTLTLDDTLAKFEKVNQEITEEPDFSSSTAFKQLCSLDKSYRGFARRITSINKKIGKLEGNVRKAGRTGRFKIMEKLETFLQEKEDLFDMITMGLDELENNDDDEAGPSES</sequence>
<feature type="compositionally biased region" description="Basic and acidic residues" evidence="1">
    <location>
        <begin position="71"/>
        <end position="84"/>
    </location>
</feature>
<proteinExistence type="predicted"/>
<reference evidence="2 3" key="1">
    <citation type="journal article" date="2019" name="Sci. Rep.">
        <title>A high-quality genome of Eragrostis curvula grass provides insights into Poaceae evolution and supports new strategies to enhance forage quality.</title>
        <authorList>
            <person name="Carballo J."/>
            <person name="Santos B.A.C.M."/>
            <person name="Zappacosta D."/>
            <person name="Garbus I."/>
            <person name="Selva J.P."/>
            <person name="Gallo C.A."/>
            <person name="Diaz A."/>
            <person name="Albertini E."/>
            <person name="Caccamo M."/>
            <person name="Echenique V."/>
        </authorList>
    </citation>
    <scope>NUCLEOTIDE SEQUENCE [LARGE SCALE GENOMIC DNA]</scope>
    <source>
        <strain evidence="3">cv. Victoria</strain>
        <tissue evidence="2">Leaf</tissue>
    </source>
</reference>
<name>A0A5J9U4J6_9POAL</name>
<organism evidence="2 3">
    <name type="scientific">Eragrostis curvula</name>
    <name type="common">weeping love grass</name>
    <dbReference type="NCBI Taxonomy" id="38414"/>
    <lineage>
        <taxon>Eukaryota</taxon>
        <taxon>Viridiplantae</taxon>
        <taxon>Streptophyta</taxon>
        <taxon>Embryophyta</taxon>
        <taxon>Tracheophyta</taxon>
        <taxon>Spermatophyta</taxon>
        <taxon>Magnoliopsida</taxon>
        <taxon>Liliopsida</taxon>
        <taxon>Poales</taxon>
        <taxon>Poaceae</taxon>
        <taxon>PACMAD clade</taxon>
        <taxon>Chloridoideae</taxon>
        <taxon>Eragrostideae</taxon>
        <taxon>Eragrostidinae</taxon>
        <taxon>Eragrostis</taxon>
    </lineage>
</organism>
<accession>A0A5J9U4J6</accession>
<feature type="region of interest" description="Disordered" evidence="1">
    <location>
        <begin position="47"/>
        <end position="84"/>
    </location>
</feature>
<evidence type="ECO:0000313" key="2">
    <source>
        <dbReference type="EMBL" id="TVU18168.1"/>
    </source>
</evidence>
<protein>
    <submittedName>
        <fullName evidence="2">Uncharacterized protein</fullName>
    </submittedName>
</protein>
<dbReference type="OrthoDB" id="661893at2759"/>
<keyword evidence="3" id="KW-1185">Reference proteome</keyword>
<dbReference type="EMBL" id="RWGY01000029">
    <property type="protein sequence ID" value="TVU18168.1"/>
    <property type="molecule type" value="Genomic_DNA"/>
</dbReference>